<dbReference type="GO" id="GO:0015716">
    <property type="term" value="P:organic phosphonate transport"/>
    <property type="evidence" value="ECO:0007669"/>
    <property type="project" value="InterPro"/>
</dbReference>
<dbReference type="OrthoDB" id="530475at2"/>
<accession>A0A256FIB7</accession>
<dbReference type="NCBIfam" id="TIGR03293">
    <property type="entry name" value="PhnG_redo"/>
    <property type="match status" value="1"/>
</dbReference>
<gene>
    <name evidence="1" type="primary">phnG</name>
    <name evidence="1" type="ORF">CEV32_0590</name>
</gene>
<dbReference type="RefSeq" id="WP_094577329.1">
    <property type="nucleotide sequence ID" value="NZ_JBHEEL010000001.1"/>
</dbReference>
<dbReference type="GO" id="GO:0016829">
    <property type="term" value="F:lyase activity"/>
    <property type="evidence" value="ECO:0007669"/>
    <property type="project" value="UniProtKB-KW"/>
</dbReference>
<proteinExistence type="predicted"/>
<organism evidence="1 2">
    <name type="scientific">Brucella rhizosphaerae</name>
    <dbReference type="NCBI Taxonomy" id="571254"/>
    <lineage>
        <taxon>Bacteria</taxon>
        <taxon>Pseudomonadati</taxon>
        <taxon>Pseudomonadota</taxon>
        <taxon>Alphaproteobacteria</taxon>
        <taxon>Hyphomicrobiales</taxon>
        <taxon>Brucellaceae</taxon>
        <taxon>Brucella/Ochrobactrum group</taxon>
        <taxon>Brucella</taxon>
    </lineage>
</organism>
<sequence>MAPDATQIARQASLAILARANSEELKSFWQNWQDKPEFEVLRGPETGLVMLRGRIGGGGAPFNVGETTVTRATVRLSDGSVGHSYALGRDQEKAKLAALFDALWLDEDKRDAVESQVLTVLRRRIDNADTKLRAEAAATKVDFFTMVRGDN</sequence>
<reference evidence="1 2" key="1">
    <citation type="submission" date="2017-07" db="EMBL/GenBank/DDBJ databases">
        <title>Phylogenetic study on the rhizospheric bacterium Ochrobactrum sp. A44.</title>
        <authorList>
            <person name="Krzyzanowska D.M."/>
            <person name="Ossowicki A."/>
            <person name="Rajewska M."/>
            <person name="Maciag T."/>
            <person name="Kaczynski Z."/>
            <person name="Czerwicka M."/>
            <person name="Jafra S."/>
        </authorList>
    </citation>
    <scope>NUCLEOTIDE SEQUENCE [LARGE SCALE GENOMIC DNA]</scope>
    <source>
        <strain evidence="1 2">PR17</strain>
    </source>
</reference>
<evidence type="ECO:0000313" key="1">
    <source>
        <dbReference type="EMBL" id="OYR14583.1"/>
    </source>
</evidence>
<keyword evidence="1" id="KW-0456">Lyase</keyword>
<keyword evidence="2" id="KW-1185">Reference proteome</keyword>
<protein>
    <submittedName>
        <fullName evidence="1">Phosphonate C-P lyase system protein PhnG</fullName>
    </submittedName>
</protein>
<name>A0A256FIB7_9HYPH</name>
<dbReference type="AlphaFoldDB" id="A0A256FIB7"/>
<dbReference type="Proteomes" id="UP000216345">
    <property type="component" value="Unassembled WGS sequence"/>
</dbReference>
<evidence type="ECO:0000313" key="2">
    <source>
        <dbReference type="Proteomes" id="UP000216345"/>
    </source>
</evidence>
<dbReference type="EMBL" id="NNRK01000026">
    <property type="protein sequence ID" value="OYR14583.1"/>
    <property type="molecule type" value="Genomic_DNA"/>
</dbReference>
<dbReference type="Pfam" id="PF06754">
    <property type="entry name" value="PhnG"/>
    <property type="match status" value="1"/>
</dbReference>
<dbReference type="GO" id="GO:0019634">
    <property type="term" value="P:organic phosphonate metabolic process"/>
    <property type="evidence" value="ECO:0007669"/>
    <property type="project" value="InterPro"/>
</dbReference>
<dbReference type="eggNOG" id="COG3624">
    <property type="taxonomic scope" value="Bacteria"/>
</dbReference>
<dbReference type="InterPro" id="IPR009609">
    <property type="entry name" value="Phosphonate_metab_PhnG"/>
</dbReference>
<comment type="caution">
    <text evidence="1">The sequence shown here is derived from an EMBL/GenBank/DDBJ whole genome shotgun (WGS) entry which is preliminary data.</text>
</comment>